<dbReference type="EMBL" id="CADCWE010000050">
    <property type="protein sequence ID" value="CAA9530362.1"/>
    <property type="molecule type" value="Genomic_DNA"/>
</dbReference>
<dbReference type="AlphaFoldDB" id="A0A6J4TT31"/>
<proteinExistence type="predicted"/>
<organism evidence="2">
    <name type="scientific">uncultured Thermomicrobiales bacterium</name>
    <dbReference type="NCBI Taxonomy" id="1645740"/>
    <lineage>
        <taxon>Bacteria</taxon>
        <taxon>Pseudomonadati</taxon>
        <taxon>Thermomicrobiota</taxon>
        <taxon>Thermomicrobia</taxon>
        <taxon>Thermomicrobiales</taxon>
        <taxon>environmental samples</taxon>
    </lineage>
</organism>
<sequence length="52" mass="5638">MRWTTANVTMIPFDRLPGEWSVRFAIDLSPGGADTTSSATAETRGVPLQTLD</sequence>
<gene>
    <name evidence="2" type="ORF">AVDCRST_MAG73-893</name>
</gene>
<evidence type="ECO:0000256" key="1">
    <source>
        <dbReference type="SAM" id="MobiDB-lite"/>
    </source>
</evidence>
<reference evidence="2" key="1">
    <citation type="submission" date="2020-02" db="EMBL/GenBank/DDBJ databases">
        <authorList>
            <person name="Meier V. D."/>
        </authorList>
    </citation>
    <scope>NUCLEOTIDE SEQUENCE</scope>
    <source>
        <strain evidence="2">AVDCRST_MAG73</strain>
    </source>
</reference>
<protein>
    <submittedName>
        <fullName evidence="2">Uncharacterized protein</fullName>
    </submittedName>
</protein>
<accession>A0A6J4TT31</accession>
<evidence type="ECO:0000313" key="2">
    <source>
        <dbReference type="EMBL" id="CAA9530362.1"/>
    </source>
</evidence>
<feature type="region of interest" description="Disordered" evidence="1">
    <location>
        <begin position="30"/>
        <end position="52"/>
    </location>
</feature>
<name>A0A6J4TT31_9BACT</name>